<name>A0A314ZLC9_PRUYE</name>
<evidence type="ECO:0000313" key="12">
    <source>
        <dbReference type="EMBL" id="PQQ19520.1"/>
    </source>
</evidence>
<evidence type="ECO:0000256" key="8">
    <source>
        <dbReference type="ARBA" id="ARBA00023170"/>
    </source>
</evidence>
<evidence type="ECO:0000256" key="7">
    <source>
        <dbReference type="ARBA" id="ARBA00023136"/>
    </source>
</evidence>
<dbReference type="Pfam" id="PF08263">
    <property type="entry name" value="LRRNT_2"/>
    <property type="match status" value="1"/>
</dbReference>
<dbReference type="InterPro" id="IPR046956">
    <property type="entry name" value="RLP23-like"/>
</dbReference>
<dbReference type="SUPFAM" id="SSF52047">
    <property type="entry name" value="RNI-like"/>
    <property type="match status" value="1"/>
</dbReference>
<sequence length="539" mass="59424">MTLTNIDHEKQIYCFKVFYAFLVVLLLRMNNPCIGCSEREMQALLAFKQGLVDDDNSLLSWGREVQNKDCCQWDGVYCSNHTGHVVKLDLGDQSLQGTISPKLVELQDLEYLNLGLNNFRGSQIPDFTGSFSNLRYLNLSNAQFGGEIPYQLENLTRLEYLDLSSDEYGWFDDSIYAKNLNWLPNLSGLKHLDLSSTNLSDVVGWLEAVNMLPKVRKLILSDCNLPPPVISSVSVMNSSNSLVHVDLSGNNLNSSIFQLLSGTHTNLVELDLSGNNFTGVVGWLEAVNMLPKLRNLILQGCNLPTPIMSSVSVMNSSKSLVHVDLSNNNLNSSIFQWLSSTHTNLVYLDLSGNNFTGVVGWLEAINMLPKLSNLILSGCDLPPPIISSVSVMNSSKSLVRVDLSYNNLNSSIFQWLSGTHTNLVDLDLSGNNLNGSSIPDDFGNMSSLASLDLSGSRLKGGIPNSFAKLCRLRWLVLRNNSLSGQLSDIIDILSKCAQNTLEYLDIFDNHGIMGSVPENIGQMSELEFIDFGGNSLEGF</sequence>
<dbReference type="STRING" id="2094558.A0A314ZLC9"/>
<evidence type="ECO:0000256" key="9">
    <source>
        <dbReference type="ARBA" id="ARBA00023180"/>
    </source>
</evidence>
<dbReference type="Gene3D" id="3.80.10.10">
    <property type="entry name" value="Ribonuclease Inhibitor"/>
    <property type="match status" value="3"/>
</dbReference>
<dbReference type="GO" id="GO:0016301">
    <property type="term" value="F:kinase activity"/>
    <property type="evidence" value="ECO:0007669"/>
    <property type="project" value="UniProtKB-KW"/>
</dbReference>
<evidence type="ECO:0000256" key="1">
    <source>
        <dbReference type="ARBA" id="ARBA00004479"/>
    </source>
</evidence>
<feature type="transmembrane region" description="Helical" evidence="10">
    <location>
        <begin position="12"/>
        <end position="29"/>
    </location>
</feature>
<evidence type="ECO:0000256" key="10">
    <source>
        <dbReference type="SAM" id="Phobius"/>
    </source>
</evidence>
<protein>
    <submittedName>
        <fullName evidence="12">Putative LRR receptor-like serine/threonine-protein kinase</fullName>
    </submittedName>
</protein>
<keyword evidence="3 10" id="KW-0812">Transmembrane</keyword>
<evidence type="ECO:0000313" key="13">
    <source>
        <dbReference type="Proteomes" id="UP000250321"/>
    </source>
</evidence>
<evidence type="ECO:0000256" key="6">
    <source>
        <dbReference type="ARBA" id="ARBA00022989"/>
    </source>
</evidence>
<dbReference type="Pfam" id="PF00560">
    <property type="entry name" value="LRR_1"/>
    <property type="match status" value="3"/>
</dbReference>
<keyword evidence="12" id="KW-0808">Transferase</keyword>
<keyword evidence="4" id="KW-0732">Signal</keyword>
<dbReference type="PANTHER" id="PTHR48063:SF101">
    <property type="entry name" value="LRR RECEPTOR-LIKE SERINE_THREONINE-PROTEIN KINASE FLS2"/>
    <property type="match status" value="1"/>
</dbReference>
<dbReference type="InterPro" id="IPR013210">
    <property type="entry name" value="LRR_N_plant-typ"/>
</dbReference>
<dbReference type="SUPFAM" id="SSF52058">
    <property type="entry name" value="L domain-like"/>
    <property type="match status" value="1"/>
</dbReference>
<dbReference type="InterPro" id="IPR032675">
    <property type="entry name" value="LRR_dom_sf"/>
</dbReference>
<keyword evidence="8 12" id="KW-0675">Receptor</keyword>
<dbReference type="AlphaFoldDB" id="A0A314ZLC9"/>
<organism evidence="12 13">
    <name type="scientific">Prunus yedoensis var. nudiflora</name>
    <dbReference type="NCBI Taxonomy" id="2094558"/>
    <lineage>
        <taxon>Eukaryota</taxon>
        <taxon>Viridiplantae</taxon>
        <taxon>Streptophyta</taxon>
        <taxon>Embryophyta</taxon>
        <taxon>Tracheophyta</taxon>
        <taxon>Spermatophyta</taxon>
        <taxon>Magnoliopsida</taxon>
        <taxon>eudicotyledons</taxon>
        <taxon>Gunneridae</taxon>
        <taxon>Pentapetalae</taxon>
        <taxon>rosids</taxon>
        <taxon>fabids</taxon>
        <taxon>Rosales</taxon>
        <taxon>Rosaceae</taxon>
        <taxon>Amygdaloideae</taxon>
        <taxon>Amygdaleae</taxon>
        <taxon>Prunus</taxon>
    </lineage>
</organism>
<evidence type="ECO:0000256" key="5">
    <source>
        <dbReference type="ARBA" id="ARBA00022737"/>
    </source>
</evidence>
<keyword evidence="6 10" id="KW-1133">Transmembrane helix</keyword>
<dbReference type="FunFam" id="3.80.10.10:FF:000129">
    <property type="entry name" value="Leucine-rich repeat receptor-like kinase"/>
    <property type="match status" value="1"/>
</dbReference>
<dbReference type="Pfam" id="PF13516">
    <property type="entry name" value="LRR_6"/>
    <property type="match status" value="1"/>
</dbReference>
<dbReference type="InterPro" id="IPR001611">
    <property type="entry name" value="Leu-rich_rpt"/>
</dbReference>
<reference evidence="12 13" key="1">
    <citation type="submission" date="2018-02" db="EMBL/GenBank/DDBJ databases">
        <title>Draft genome of wild Prunus yedoensis var. nudiflora.</title>
        <authorList>
            <person name="Baek S."/>
            <person name="Kim J.-H."/>
            <person name="Choi K."/>
            <person name="Kim G.-B."/>
            <person name="Cho A."/>
            <person name="Jang H."/>
            <person name="Shin C.-H."/>
            <person name="Yu H.-J."/>
            <person name="Mun J.-H."/>
        </authorList>
    </citation>
    <scope>NUCLEOTIDE SEQUENCE [LARGE SCALE GENOMIC DNA]</scope>
    <source>
        <strain evidence="13">cv. Jeju island</strain>
        <tissue evidence="12">Leaf</tissue>
    </source>
</reference>
<comment type="subcellular location">
    <subcellularLocation>
        <location evidence="1">Membrane</location>
        <topology evidence="1">Single-pass type I membrane protein</topology>
    </subcellularLocation>
</comment>
<dbReference type="PANTHER" id="PTHR48063">
    <property type="entry name" value="LRR RECEPTOR-LIKE KINASE"/>
    <property type="match status" value="1"/>
</dbReference>
<dbReference type="GO" id="GO:0016020">
    <property type="term" value="C:membrane"/>
    <property type="evidence" value="ECO:0007669"/>
    <property type="project" value="UniProtKB-SubCell"/>
</dbReference>
<keyword evidence="7 10" id="KW-0472">Membrane</keyword>
<evidence type="ECO:0000256" key="2">
    <source>
        <dbReference type="ARBA" id="ARBA00022614"/>
    </source>
</evidence>
<feature type="domain" description="Leucine-rich repeat-containing N-terminal plant-type" evidence="11">
    <location>
        <begin position="39"/>
        <end position="79"/>
    </location>
</feature>
<comment type="caution">
    <text evidence="12">The sequence shown here is derived from an EMBL/GenBank/DDBJ whole genome shotgun (WGS) entry which is preliminary data.</text>
</comment>
<keyword evidence="12" id="KW-0418">Kinase</keyword>
<keyword evidence="13" id="KW-1185">Reference proteome</keyword>
<dbReference type="EMBL" id="PJQY01000063">
    <property type="protein sequence ID" value="PQQ19520.1"/>
    <property type="molecule type" value="Genomic_DNA"/>
</dbReference>
<dbReference type="Pfam" id="PF13855">
    <property type="entry name" value="LRR_8"/>
    <property type="match status" value="1"/>
</dbReference>
<evidence type="ECO:0000256" key="4">
    <source>
        <dbReference type="ARBA" id="ARBA00022729"/>
    </source>
</evidence>
<proteinExistence type="predicted"/>
<gene>
    <name evidence="12" type="ORF">Pyn_34774</name>
</gene>
<accession>A0A314ZLC9</accession>
<evidence type="ECO:0000256" key="3">
    <source>
        <dbReference type="ARBA" id="ARBA00022692"/>
    </source>
</evidence>
<dbReference type="Proteomes" id="UP000250321">
    <property type="component" value="Unassembled WGS sequence"/>
</dbReference>
<keyword evidence="2" id="KW-0433">Leucine-rich repeat</keyword>
<keyword evidence="9" id="KW-0325">Glycoprotein</keyword>
<evidence type="ECO:0000259" key="11">
    <source>
        <dbReference type="Pfam" id="PF08263"/>
    </source>
</evidence>
<keyword evidence="5" id="KW-0677">Repeat</keyword>
<dbReference type="OrthoDB" id="1166468at2759"/>